<dbReference type="Proteomes" id="UP001147700">
    <property type="component" value="Unassembled WGS sequence"/>
</dbReference>
<dbReference type="Gene3D" id="3.40.720.10">
    <property type="entry name" value="Alkaline Phosphatase, subunit A"/>
    <property type="match status" value="1"/>
</dbReference>
<dbReference type="PANTHER" id="PTHR10151:SF120">
    <property type="entry name" value="BIS(5'-ADENOSYL)-TRIPHOSPHATASE"/>
    <property type="match status" value="1"/>
</dbReference>
<dbReference type="PANTHER" id="PTHR10151">
    <property type="entry name" value="ECTONUCLEOTIDE PYROPHOSPHATASE/PHOSPHODIESTERASE"/>
    <property type="match status" value="1"/>
</dbReference>
<sequence length="488" mass="53645">MPKKLVLAVIDAMKPAMLERAVATGRAPTLARLIEQGQYTDECVAAFPSVTPVCAASIATGTGPAEHEIPAMNWWHRGEERYVEYGTSFGASRAFGIRQSLTDTIYNMNLEHLSRDVQTVFETLDDKEIRTAGTTYLMYRGRHRHEPSVSTALSRLAHTAFGLPTWGPKELFYADMFASQKTPCRSQLGLPGVRDQHSGCVAEVLVEKDLFDFLLLSLPDNDTHSHKYGPFAQVDSIAAADKQIARMMEPAGGIDAFLEDHAVIVCSDHSQSKVEGEIDLFRAFDGFGLRAAQRTREDDEIAVCPNSRAAQVYVLDRDNRRKLIPRIERTLLALEGVDLVMRMGDHPDGEAIVRGERARGVKEVRFAPRGDLVDARGARWSVEGDLDLLGLKIEDDQIRSATYPDALGRVWSALRCPTSGEVLASARPGYEFLDWGGAHHVGGGSHGSLHANDSNAALIWAGTGPEKASKEQWALRDITPMVLSHFGL</sequence>
<evidence type="ECO:0000313" key="2">
    <source>
        <dbReference type="Proteomes" id="UP001147700"/>
    </source>
</evidence>
<name>A0ABT4RCP5_9ACTN</name>
<evidence type="ECO:0000313" key="1">
    <source>
        <dbReference type="EMBL" id="MDA0136105.1"/>
    </source>
</evidence>
<accession>A0ABT4RCP5</accession>
<keyword evidence="2" id="KW-1185">Reference proteome</keyword>
<proteinExistence type="predicted"/>
<dbReference type="EMBL" id="JAPCID010000001">
    <property type="protein sequence ID" value="MDA0136105.1"/>
    <property type="molecule type" value="Genomic_DNA"/>
</dbReference>
<gene>
    <name evidence="1" type="ORF">OJ962_01245</name>
</gene>
<dbReference type="InterPro" id="IPR017850">
    <property type="entry name" value="Alkaline_phosphatase_core_sf"/>
</dbReference>
<dbReference type="SUPFAM" id="SSF53649">
    <property type="entry name" value="Alkaline phosphatase-like"/>
    <property type="match status" value="1"/>
</dbReference>
<reference evidence="1" key="1">
    <citation type="submission" date="2022-10" db="EMBL/GenBank/DDBJ databases">
        <title>The WGS of Solirubrobacter sp. CPCC 204708.</title>
        <authorList>
            <person name="Jiang Z."/>
        </authorList>
    </citation>
    <scope>NUCLEOTIDE SEQUENCE</scope>
    <source>
        <strain evidence="1">CPCC 204708</strain>
    </source>
</reference>
<organism evidence="1 2">
    <name type="scientific">Solirubrobacter deserti</name>
    <dbReference type="NCBI Taxonomy" id="2282478"/>
    <lineage>
        <taxon>Bacteria</taxon>
        <taxon>Bacillati</taxon>
        <taxon>Actinomycetota</taxon>
        <taxon>Thermoleophilia</taxon>
        <taxon>Solirubrobacterales</taxon>
        <taxon>Solirubrobacteraceae</taxon>
        <taxon>Solirubrobacter</taxon>
    </lineage>
</organism>
<dbReference type="RefSeq" id="WP_202954618.1">
    <property type="nucleotide sequence ID" value="NZ_JAPCID010000001.1"/>
</dbReference>
<comment type="caution">
    <text evidence="1">The sequence shown here is derived from an EMBL/GenBank/DDBJ whole genome shotgun (WGS) entry which is preliminary data.</text>
</comment>
<protein>
    <submittedName>
        <fullName evidence="1">Alkaline phosphatase family protein</fullName>
    </submittedName>
</protein>
<dbReference type="InterPro" id="IPR002591">
    <property type="entry name" value="Phosphodiest/P_Trfase"/>
</dbReference>
<dbReference type="Pfam" id="PF01663">
    <property type="entry name" value="Phosphodiest"/>
    <property type="match status" value="1"/>
</dbReference>